<dbReference type="PANTHER" id="PTHR12555:SF13">
    <property type="entry name" value="UBIQUITIN RECOGNITION FACTOR IN ER-ASSOCIATED DEGRADATION PROTEIN 1"/>
    <property type="match status" value="1"/>
</dbReference>
<dbReference type="GO" id="GO:0031593">
    <property type="term" value="F:polyubiquitin modification-dependent protein binding"/>
    <property type="evidence" value="ECO:0007669"/>
    <property type="project" value="TreeGrafter"/>
</dbReference>
<evidence type="ECO:0000313" key="5">
    <source>
        <dbReference type="EMBL" id="KAK1686220.1"/>
    </source>
</evidence>
<comment type="similarity">
    <text evidence="1">Belongs to the UFD1 family.</text>
</comment>
<dbReference type="Gene3D" id="2.40.40.50">
    <property type="entry name" value="Ubiquitin fusion degradation protein UFD1, N-terminal domain"/>
    <property type="match status" value="1"/>
</dbReference>
<keyword evidence="3" id="KW-1133">Transmembrane helix</keyword>
<dbReference type="EMBL" id="JAUUTY010000002">
    <property type="protein sequence ID" value="KAK1686220.1"/>
    <property type="molecule type" value="Genomic_DNA"/>
</dbReference>
<sequence>MNRNNRRGTAARTLCSGGLAGSRAFWASDFASASNWPCWVLGLACAMDDDGEVWLHRKKSKTKMPLMAAPLPAKRRALGAGTVKVIITFSVSVIMPPSALDRLASLHIEYPMLFEVRNTAAERTSHCGVLEFIAEEGMIYMPYWAHDYWEGFMRDYWEGLLGRLHTMRHGCFLIHGSFLICFLIRFHSCVIHGSFLIYFHARFPDSWVVLDLFPD</sequence>
<dbReference type="AlphaFoldDB" id="A0AAD8WZ90"/>
<feature type="transmembrane region" description="Helical" evidence="3">
    <location>
        <begin position="172"/>
        <end position="199"/>
    </location>
</feature>
<keyword evidence="3" id="KW-0812">Transmembrane</keyword>
<keyword evidence="3" id="KW-0472">Membrane</keyword>
<dbReference type="InterPro" id="IPR004854">
    <property type="entry name" value="Ufd1-like"/>
</dbReference>
<gene>
    <name evidence="5" type="ORF">QYE76_047068</name>
</gene>
<dbReference type="GO" id="GO:0006511">
    <property type="term" value="P:ubiquitin-dependent protein catabolic process"/>
    <property type="evidence" value="ECO:0007669"/>
    <property type="project" value="InterPro"/>
</dbReference>
<keyword evidence="6" id="KW-1185">Reference proteome</keyword>
<evidence type="ECO:0000256" key="2">
    <source>
        <dbReference type="ARBA" id="ARBA00022786"/>
    </source>
</evidence>
<dbReference type="GO" id="GO:0034098">
    <property type="term" value="C:VCP-NPL4-UFD1 AAA ATPase complex"/>
    <property type="evidence" value="ECO:0007669"/>
    <property type="project" value="TreeGrafter"/>
</dbReference>
<evidence type="ECO:0000256" key="3">
    <source>
        <dbReference type="SAM" id="Phobius"/>
    </source>
</evidence>
<dbReference type="InterPro" id="IPR042299">
    <property type="entry name" value="Ufd1-like_Nn"/>
</dbReference>
<dbReference type="InterPro" id="IPR055417">
    <property type="entry name" value="UFD1_N1"/>
</dbReference>
<name>A0AAD8WZ90_LOLMU</name>
<dbReference type="PANTHER" id="PTHR12555">
    <property type="entry name" value="UBIQUITIN FUSION DEGRADATON PROTEIN 1"/>
    <property type="match status" value="1"/>
</dbReference>
<comment type="caution">
    <text evidence="5">The sequence shown here is derived from an EMBL/GenBank/DDBJ whole genome shotgun (WGS) entry which is preliminary data.</text>
</comment>
<keyword evidence="2" id="KW-0833">Ubl conjugation pathway</keyword>
<accession>A0AAD8WZ90</accession>
<reference evidence="5" key="1">
    <citation type="submission" date="2023-07" db="EMBL/GenBank/DDBJ databases">
        <title>A chromosome-level genome assembly of Lolium multiflorum.</title>
        <authorList>
            <person name="Chen Y."/>
            <person name="Copetti D."/>
            <person name="Kolliker R."/>
            <person name="Studer B."/>
        </authorList>
    </citation>
    <scope>NUCLEOTIDE SEQUENCE</scope>
    <source>
        <strain evidence="5">02402/16</strain>
        <tissue evidence="5">Leaf</tissue>
    </source>
</reference>
<evidence type="ECO:0000313" key="6">
    <source>
        <dbReference type="Proteomes" id="UP001231189"/>
    </source>
</evidence>
<protein>
    <recommendedName>
        <fullName evidence="4">Ubiquitin fusion degradation protein UFD1 N-terminal subdomain 1 domain-containing protein</fullName>
    </recommendedName>
</protein>
<organism evidence="5 6">
    <name type="scientific">Lolium multiflorum</name>
    <name type="common">Italian ryegrass</name>
    <name type="synonym">Lolium perenne subsp. multiflorum</name>
    <dbReference type="NCBI Taxonomy" id="4521"/>
    <lineage>
        <taxon>Eukaryota</taxon>
        <taxon>Viridiplantae</taxon>
        <taxon>Streptophyta</taxon>
        <taxon>Embryophyta</taxon>
        <taxon>Tracheophyta</taxon>
        <taxon>Spermatophyta</taxon>
        <taxon>Magnoliopsida</taxon>
        <taxon>Liliopsida</taxon>
        <taxon>Poales</taxon>
        <taxon>Poaceae</taxon>
        <taxon>BOP clade</taxon>
        <taxon>Pooideae</taxon>
        <taxon>Poodae</taxon>
        <taxon>Poeae</taxon>
        <taxon>Poeae Chloroplast Group 2 (Poeae type)</taxon>
        <taxon>Loliodinae</taxon>
        <taxon>Loliinae</taxon>
        <taxon>Lolium</taxon>
    </lineage>
</organism>
<dbReference type="Proteomes" id="UP001231189">
    <property type="component" value="Unassembled WGS sequence"/>
</dbReference>
<dbReference type="GO" id="GO:0036503">
    <property type="term" value="P:ERAD pathway"/>
    <property type="evidence" value="ECO:0007669"/>
    <property type="project" value="TreeGrafter"/>
</dbReference>
<evidence type="ECO:0000259" key="4">
    <source>
        <dbReference type="Pfam" id="PF03152"/>
    </source>
</evidence>
<dbReference type="Pfam" id="PF03152">
    <property type="entry name" value="UFD1_N1"/>
    <property type="match status" value="1"/>
</dbReference>
<evidence type="ECO:0000256" key="1">
    <source>
        <dbReference type="ARBA" id="ARBA00006043"/>
    </source>
</evidence>
<feature type="domain" description="Ubiquitin fusion degradation protein UFD1 N-terminal subdomain 1" evidence="4">
    <location>
        <begin position="93"/>
        <end position="145"/>
    </location>
</feature>
<proteinExistence type="inferred from homology"/>